<dbReference type="InterPro" id="IPR007588">
    <property type="entry name" value="Znf_FLYWCH"/>
</dbReference>
<comment type="caution">
    <text evidence="5">The sequence shown here is derived from an EMBL/GenBank/DDBJ whole genome shotgun (WGS) entry which is preliminary data.</text>
</comment>
<dbReference type="Gene3D" id="2.20.25.240">
    <property type="match status" value="1"/>
</dbReference>
<evidence type="ECO:0000313" key="5">
    <source>
        <dbReference type="EMBL" id="CAH3156408.1"/>
    </source>
</evidence>
<dbReference type="EMBL" id="CALNXK010000104">
    <property type="protein sequence ID" value="CAH3156408.1"/>
    <property type="molecule type" value="Genomic_DNA"/>
</dbReference>
<dbReference type="PROSITE" id="PS01359">
    <property type="entry name" value="ZF_PHD_1"/>
    <property type="match status" value="1"/>
</dbReference>
<evidence type="ECO:0000259" key="4">
    <source>
        <dbReference type="Pfam" id="PF04500"/>
    </source>
</evidence>
<reference evidence="5 6" key="1">
    <citation type="submission" date="2022-05" db="EMBL/GenBank/DDBJ databases">
        <authorList>
            <consortium name="Genoscope - CEA"/>
            <person name="William W."/>
        </authorList>
    </citation>
    <scope>NUCLEOTIDE SEQUENCE [LARGE SCALE GENOMIC DNA]</scope>
</reference>
<keyword evidence="3" id="KW-0862">Zinc</keyword>
<dbReference type="InterPro" id="IPR019786">
    <property type="entry name" value="Zinc_finger_PHD-type_CS"/>
</dbReference>
<name>A0ABN8Q3H6_9CNID</name>
<sequence length="185" mass="20845">MADEDLCIACTLIVTTRQEALQCDGCQKWQHRVCNTGISRPEYRNAVRAGTDIPWECQTCVVSHMPNFESTRFDEDFTASQTVLSAESIAEAAGLEEEMNSTIYDPPMNTAGQFSLIFELVEDSTKRGKTKLVDNHGYTYNVKRRRGDNTDWQCTVRPRVDPCKATVTQRADGGFVPGKQQHNHH</sequence>
<dbReference type="PANTHER" id="PTHR20956:SF12">
    <property type="entry name" value="FLYWCH-TYPE DOMAIN-CONTAINING PROTEIN"/>
    <property type="match status" value="1"/>
</dbReference>
<dbReference type="Pfam" id="PF04500">
    <property type="entry name" value="FLYWCH"/>
    <property type="match status" value="1"/>
</dbReference>
<gene>
    <name evidence="5" type="ORF">PLOB_00001806</name>
</gene>
<proteinExistence type="predicted"/>
<dbReference type="InterPro" id="IPR013083">
    <property type="entry name" value="Znf_RING/FYVE/PHD"/>
</dbReference>
<evidence type="ECO:0000256" key="2">
    <source>
        <dbReference type="ARBA" id="ARBA00022771"/>
    </source>
</evidence>
<dbReference type="PANTHER" id="PTHR20956">
    <property type="entry name" value="HEH2P"/>
    <property type="match status" value="1"/>
</dbReference>
<dbReference type="InterPro" id="IPR011011">
    <property type="entry name" value="Znf_FYVE_PHD"/>
</dbReference>
<organism evidence="5 6">
    <name type="scientific">Porites lobata</name>
    <dbReference type="NCBI Taxonomy" id="104759"/>
    <lineage>
        <taxon>Eukaryota</taxon>
        <taxon>Metazoa</taxon>
        <taxon>Cnidaria</taxon>
        <taxon>Anthozoa</taxon>
        <taxon>Hexacorallia</taxon>
        <taxon>Scleractinia</taxon>
        <taxon>Fungiina</taxon>
        <taxon>Poritidae</taxon>
        <taxon>Porites</taxon>
    </lineage>
</organism>
<evidence type="ECO:0000256" key="1">
    <source>
        <dbReference type="ARBA" id="ARBA00022723"/>
    </source>
</evidence>
<keyword evidence="2" id="KW-0863">Zinc-finger</keyword>
<keyword evidence="1" id="KW-0479">Metal-binding</keyword>
<evidence type="ECO:0000313" key="6">
    <source>
        <dbReference type="Proteomes" id="UP001159405"/>
    </source>
</evidence>
<protein>
    <recommendedName>
        <fullName evidence="4">FLYWCH-type domain-containing protein</fullName>
    </recommendedName>
</protein>
<feature type="domain" description="FLYWCH-type" evidence="4">
    <location>
        <begin position="125"/>
        <end position="184"/>
    </location>
</feature>
<dbReference type="Gene3D" id="3.30.40.10">
    <property type="entry name" value="Zinc/RING finger domain, C3HC4 (zinc finger)"/>
    <property type="match status" value="1"/>
</dbReference>
<dbReference type="Proteomes" id="UP001159405">
    <property type="component" value="Unassembled WGS sequence"/>
</dbReference>
<accession>A0ABN8Q3H6</accession>
<evidence type="ECO:0000256" key="3">
    <source>
        <dbReference type="ARBA" id="ARBA00022833"/>
    </source>
</evidence>
<dbReference type="SUPFAM" id="SSF57903">
    <property type="entry name" value="FYVE/PHD zinc finger"/>
    <property type="match status" value="1"/>
</dbReference>
<keyword evidence="6" id="KW-1185">Reference proteome</keyword>